<dbReference type="GO" id="GO:0003887">
    <property type="term" value="F:DNA-directed DNA polymerase activity"/>
    <property type="evidence" value="ECO:0007669"/>
    <property type="project" value="TreeGrafter"/>
</dbReference>
<evidence type="ECO:0000256" key="1">
    <source>
        <dbReference type="ARBA" id="ARBA00010945"/>
    </source>
</evidence>
<evidence type="ECO:0000313" key="3">
    <source>
        <dbReference type="EMBL" id="OGG36016.1"/>
    </source>
</evidence>
<dbReference type="PANTHER" id="PTHR11076:SF33">
    <property type="entry name" value="DNA POLYMERASE KAPPA"/>
    <property type="match status" value="1"/>
</dbReference>
<dbReference type="SUPFAM" id="SSF100879">
    <property type="entry name" value="Lesion bypass DNA polymerase (Y-family), little finger domain"/>
    <property type="match status" value="1"/>
</dbReference>
<dbReference type="InterPro" id="IPR050116">
    <property type="entry name" value="DNA_polymerase-Y"/>
</dbReference>
<dbReference type="GO" id="GO:0006281">
    <property type="term" value="P:DNA repair"/>
    <property type="evidence" value="ECO:0007669"/>
    <property type="project" value="InterPro"/>
</dbReference>
<dbReference type="GO" id="GO:0009432">
    <property type="term" value="P:SOS response"/>
    <property type="evidence" value="ECO:0007669"/>
    <property type="project" value="TreeGrafter"/>
</dbReference>
<proteinExistence type="inferred from homology"/>
<organism evidence="3 4">
    <name type="scientific">Candidatus Gottesmanbacteria bacterium RIFOXYB1_FULL_47_11</name>
    <dbReference type="NCBI Taxonomy" id="1798401"/>
    <lineage>
        <taxon>Bacteria</taxon>
        <taxon>Candidatus Gottesmaniibacteriota</taxon>
    </lineage>
</organism>
<dbReference type="GO" id="GO:0042276">
    <property type="term" value="P:error-prone translesion synthesis"/>
    <property type="evidence" value="ECO:0007669"/>
    <property type="project" value="TreeGrafter"/>
</dbReference>
<feature type="domain" description="UmuC" evidence="2">
    <location>
        <begin position="10"/>
        <end position="189"/>
    </location>
</feature>
<dbReference type="Pfam" id="PF11799">
    <property type="entry name" value="IMS_C"/>
    <property type="match status" value="1"/>
</dbReference>
<dbReference type="SUPFAM" id="SSF56672">
    <property type="entry name" value="DNA/RNA polymerases"/>
    <property type="match status" value="1"/>
</dbReference>
<evidence type="ECO:0000259" key="2">
    <source>
        <dbReference type="PROSITE" id="PS50173"/>
    </source>
</evidence>
<dbReference type="InterPro" id="IPR043128">
    <property type="entry name" value="Rev_trsase/Diguanyl_cyclase"/>
</dbReference>
<sequence length="401" mass="44955">MIFNPVPPTLMHVDLNSCFASVEQQANPLFRGRPLAVAAYTTGRGCILASSREAKVLGIKTGMSVGEGKSIYPKLIVLPPDPPKYRAVNRALFQVLSSYTPDISVESIDEMVLRVPDTRNMVYVAKEIKKRITSEIGEWLTVSIGISTNRYLAKVGSGLHKPDGLDVITAHNIQEILSRLRLEDLTGIKEGNANRLHLAGITTPLAFFMAPADELQRAFRSIVGYQWWVRLHGYDDGQWGRGLPKSFGQSFAMGHPHTPQEPQSRQILTQLVVKMGRRMRADGFTARGIGISCYFRDHTSWSGRYIQKNPCFTDQDLYAHAVRLLGSAPARQIRILAVWTYQLSQTLYTQESLLEGDQKKQHLTQALDTIADRWGEFMVTPGRMINMEQKVLDRIAFGGVR</sequence>
<comment type="caution">
    <text evidence="3">The sequence shown here is derived from an EMBL/GenBank/DDBJ whole genome shotgun (WGS) entry which is preliminary data.</text>
</comment>
<comment type="similarity">
    <text evidence="1">Belongs to the DNA polymerase type-Y family.</text>
</comment>
<gene>
    <name evidence="3" type="ORF">A2363_00845</name>
</gene>
<dbReference type="Gene3D" id="3.30.70.270">
    <property type="match status" value="1"/>
</dbReference>
<dbReference type="Pfam" id="PF00817">
    <property type="entry name" value="IMS"/>
    <property type="match status" value="1"/>
</dbReference>
<protein>
    <recommendedName>
        <fullName evidence="2">UmuC domain-containing protein</fullName>
    </recommendedName>
</protein>
<dbReference type="InterPro" id="IPR036775">
    <property type="entry name" value="DNA_pol_Y-fam_lit_finger_sf"/>
</dbReference>
<reference evidence="3 4" key="1">
    <citation type="journal article" date="2016" name="Nat. Commun.">
        <title>Thousands of microbial genomes shed light on interconnected biogeochemical processes in an aquifer system.</title>
        <authorList>
            <person name="Anantharaman K."/>
            <person name="Brown C.T."/>
            <person name="Hug L.A."/>
            <person name="Sharon I."/>
            <person name="Castelle C.J."/>
            <person name="Probst A.J."/>
            <person name="Thomas B.C."/>
            <person name="Singh A."/>
            <person name="Wilkins M.J."/>
            <person name="Karaoz U."/>
            <person name="Brodie E.L."/>
            <person name="Williams K.H."/>
            <person name="Hubbard S.S."/>
            <person name="Banfield J.F."/>
        </authorList>
    </citation>
    <scope>NUCLEOTIDE SEQUENCE [LARGE SCALE GENOMIC DNA]</scope>
</reference>
<dbReference type="GO" id="GO:0003684">
    <property type="term" value="F:damaged DNA binding"/>
    <property type="evidence" value="ECO:0007669"/>
    <property type="project" value="InterPro"/>
</dbReference>
<accession>A0A1F6BGF0</accession>
<name>A0A1F6BGF0_9BACT</name>
<dbReference type="PANTHER" id="PTHR11076">
    <property type="entry name" value="DNA REPAIR POLYMERASE UMUC / TRANSFERASE FAMILY MEMBER"/>
    <property type="match status" value="1"/>
</dbReference>
<evidence type="ECO:0000313" key="4">
    <source>
        <dbReference type="Proteomes" id="UP000176186"/>
    </source>
</evidence>
<dbReference type="Gene3D" id="3.30.1490.100">
    <property type="entry name" value="DNA polymerase, Y-family, little finger domain"/>
    <property type="match status" value="1"/>
</dbReference>
<dbReference type="AlphaFoldDB" id="A0A1F6BGF0"/>
<dbReference type="STRING" id="1798401.A2363_00845"/>
<dbReference type="PROSITE" id="PS50173">
    <property type="entry name" value="UMUC"/>
    <property type="match status" value="1"/>
</dbReference>
<dbReference type="Proteomes" id="UP000176186">
    <property type="component" value="Unassembled WGS sequence"/>
</dbReference>
<dbReference type="InterPro" id="IPR043502">
    <property type="entry name" value="DNA/RNA_pol_sf"/>
</dbReference>
<dbReference type="InterPro" id="IPR001126">
    <property type="entry name" value="UmuC"/>
</dbReference>
<dbReference type="Gene3D" id="3.40.1170.60">
    <property type="match status" value="1"/>
</dbReference>
<dbReference type="GO" id="GO:0005829">
    <property type="term" value="C:cytosol"/>
    <property type="evidence" value="ECO:0007669"/>
    <property type="project" value="TreeGrafter"/>
</dbReference>
<dbReference type="InterPro" id="IPR017961">
    <property type="entry name" value="DNA_pol_Y-fam_little_finger"/>
</dbReference>
<dbReference type="EMBL" id="MFKE01000002">
    <property type="protein sequence ID" value="OGG36016.1"/>
    <property type="molecule type" value="Genomic_DNA"/>
</dbReference>